<dbReference type="Pfam" id="PF01266">
    <property type="entry name" value="DAO"/>
    <property type="match status" value="1"/>
</dbReference>
<organism evidence="3 4">
    <name type="scientific">Actinoallomurus vinaceus</name>
    <dbReference type="NCBI Taxonomy" id="1080074"/>
    <lineage>
        <taxon>Bacteria</taxon>
        <taxon>Bacillati</taxon>
        <taxon>Actinomycetota</taxon>
        <taxon>Actinomycetes</taxon>
        <taxon>Streptosporangiales</taxon>
        <taxon>Thermomonosporaceae</taxon>
        <taxon>Actinoallomurus</taxon>
    </lineage>
</organism>
<dbReference type="PANTHER" id="PTHR13847">
    <property type="entry name" value="SARCOSINE DEHYDROGENASE-RELATED"/>
    <property type="match status" value="1"/>
</dbReference>
<reference evidence="4" key="1">
    <citation type="journal article" date="2019" name="Int. J. Syst. Evol. Microbiol.">
        <title>The Global Catalogue of Microorganisms (GCM) 10K type strain sequencing project: providing services to taxonomists for standard genome sequencing and annotation.</title>
        <authorList>
            <consortium name="The Broad Institute Genomics Platform"/>
            <consortium name="The Broad Institute Genome Sequencing Center for Infectious Disease"/>
            <person name="Wu L."/>
            <person name="Ma J."/>
        </authorList>
    </citation>
    <scope>NUCLEOTIDE SEQUENCE [LARGE SCALE GENOMIC DNA]</scope>
    <source>
        <strain evidence="4">JCM 17939</strain>
    </source>
</reference>
<dbReference type="Gene3D" id="3.50.50.60">
    <property type="entry name" value="FAD/NAD(P)-binding domain"/>
    <property type="match status" value="1"/>
</dbReference>
<dbReference type="EMBL" id="BAABHK010000011">
    <property type="protein sequence ID" value="GAA4633191.1"/>
    <property type="molecule type" value="Genomic_DNA"/>
</dbReference>
<keyword evidence="1" id="KW-0560">Oxidoreductase</keyword>
<dbReference type="SUPFAM" id="SSF51905">
    <property type="entry name" value="FAD/NAD(P)-binding domain"/>
    <property type="match status" value="1"/>
</dbReference>
<proteinExistence type="predicted"/>
<name>A0ABP8UL38_9ACTN</name>
<dbReference type="InterPro" id="IPR006076">
    <property type="entry name" value="FAD-dep_OxRdtase"/>
</dbReference>
<comment type="caution">
    <text evidence="3">The sequence shown here is derived from an EMBL/GenBank/DDBJ whole genome shotgun (WGS) entry which is preliminary data.</text>
</comment>
<feature type="domain" description="FAD dependent oxidoreductase" evidence="2">
    <location>
        <begin position="2"/>
        <end position="334"/>
    </location>
</feature>
<sequence length="377" mass="39835">MIGAGIVGAAVAAGLTRRGARVTVLEERFPGAGTTGTSFAWVNANAKDPEAYFALNHTAVHAYHALGGDGFVPTGHLEWANGETRRVELGARVERLRDREYAVERITARRAAELEPDLAAQPDGTDYVLFPEEGHVVPAVLLARLLGETRDRGGHVETGAAVREIKSGRGGVSVTLADGGVRAADVLVTCAGRWTGGLVDVPVLDPRVSGTVTNGFLVTTTPVPARLARVLTGDRLNVRPDGGGRLMLQALDLDEAADPETPPPDDVGAEMLARLPEALTATDGARVERTRVGQRAMPADRLTVAGFTDPEARVYTVVTHSGITLAPLLGDLVAGEVYGKESALLRPFRPARFTEAAARAAEPAPVAVQWPIQPDRR</sequence>
<gene>
    <name evidence="3" type="ORF">GCM10023196_069800</name>
</gene>
<accession>A0ABP8UL38</accession>
<protein>
    <submittedName>
        <fullName evidence="3">FAD-binding oxidoreductase</fullName>
    </submittedName>
</protein>
<keyword evidence="4" id="KW-1185">Reference proteome</keyword>
<evidence type="ECO:0000313" key="4">
    <source>
        <dbReference type="Proteomes" id="UP001501442"/>
    </source>
</evidence>
<evidence type="ECO:0000256" key="1">
    <source>
        <dbReference type="ARBA" id="ARBA00023002"/>
    </source>
</evidence>
<dbReference type="PANTHER" id="PTHR13847:SF289">
    <property type="entry name" value="GLYCINE OXIDASE"/>
    <property type="match status" value="1"/>
</dbReference>
<evidence type="ECO:0000259" key="2">
    <source>
        <dbReference type="Pfam" id="PF01266"/>
    </source>
</evidence>
<dbReference type="InterPro" id="IPR036188">
    <property type="entry name" value="FAD/NAD-bd_sf"/>
</dbReference>
<dbReference type="Gene3D" id="3.30.9.10">
    <property type="entry name" value="D-Amino Acid Oxidase, subunit A, domain 2"/>
    <property type="match status" value="1"/>
</dbReference>
<evidence type="ECO:0000313" key="3">
    <source>
        <dbReference type="EMBL" id="GAA4633191.1"/>
    </source>
</evidence>
<dbReference type="Proteomes" id="UP001501442">
    <property type="component" value="Unassembled WGS sequence"/>
</dbReference>